<name>A0A816KWL0_BRANA</name>
<dbReference type="Proteomes" id="UP001295469">
    <property type="component" value="Chromosome C02"/>
</dbReference>
<sequence>MYYQFTIHKGSLYIPPSCSRCFSFRVLIFTSTGPCTDKVGLNNT</sequence>
<protein>
    <submittedName>
        <fullName evidence="1">(rape) hypothetical protein</fullName>
    </submittedName>
</protein>
<proteinExistence type="predicted"/>
<evidence type="ECO:0000313" key="1">
    <source>
        <dbReference type="EMBL" id="CAF1920871.1"/>
    </source>
</evidence>
<accession>A0A816KWL0</accession>
<gene>
    <name evidence="1" type="ORF">DARMORV10_C02P58210.1</name>
</gene>
<dbReference type="AlphaFoldDB" id="A0A816KWL0"/>
<reference evidence="1" key="1">
    <citation type="submission" date="2021-01" db="EMBL/GenBank/DDBJ databases">
        <authorList>
            <consortium name="Genoscope - CEA"/>
            <person name="William W."/>
        </authorList>
    </citation>
    <scope>NUCLEOTIDE SEQUENCE</scope>
</reference>
<dbReference type="EMBL" id="HG994366">
    <property type="protein sequence ID" value="CAF1920871.1"/>
    <property type="molecule type" value="Genomic_DNA"/>
</dbReference>
<organism evidence="1">
    <name type="scientific">Brassica napus</name>
    <name type="common">Rape</name>
    <dbReference type="NCBI Taxonomy" id="3708"/>
    <lineage>
        <taxon>Eukaryota</taxon>
        <taxon>Viridiplantae</taxon>
        <taxon>Streptophyta</taxon>
        <taxon>Embryophyta</taxon>
        <taxon>Tracheophyta</taxon>
        <taxon>Spermatophyta</taxon>
        <taxon>Magnoliopsida</taxon>
        <taxon>eudicotyledons</taxon>
        <taxon>Gunneridae</taxon>
        <taxon>Pentapetalae</taxon>
        <taxon>rosids</taxon>
        <taxon>malvids</taxon>
        <taxon>Brassicales</taxon>
        <taxon>Brassicaceae</taxon>
        <taxon>Brassiceae</taxon>
        <taxon>Brassica</taxon>
    </lineage>
</organism>